<accession>X1A7L4</accession>
<protein>
    <submittedName>
        <fullName evidence="1">Uncharacterized protein</fullName>
    </submittedName>
</protein>
<organism evidence="1">
    <name type="scientific">marine sediment metagenome</name>
    <dbReference type="NCBI Taxonomy" id="412755"/>
    <lineage>
        <taxon>unclassified sequences</taxon>
        <taxon>metagenomes</taxon>
        <taxon>ecological metagenomes</taxon>
    </lineage>
</organism>
<dbReference type="AlphaFoldDB" id="X1A7L4"/>
<dbReference type="EMBL" id="BART01018799">
    <property type="protein sequence ID" value="GAG78180.1"/>
    <property type="molecule type" value="Genomic_DNA"/>
</dbReference>
<gene>
    <name evidence="1" type="ORF">S01H4_35369</name>
</gene>
<proteinExistence type="predicted"/>
<name>X1A7L4_9ZZZZ</name>
<sequence>LRNLPIIELTCFIESRLALRSLPTGVPTLII</sequence>
<evidence type="ECO:0000313" key="1">
    <source>
        <dbReference type="EMBL" id="GAG78180.1"/>
    </source>
</evidence>
<comment type="caution">
    <text evidence="1">The sequence shown here is derived from an EMBL/GenBank/DDBJ whole genome shotgun (WGS) entry which is preliminary data.</text>
</comment>
<reference evidence="1" key="1">
    <citation type="journal article" date="2014" name="Front. Microbiol.">
        <title>High frequency of phylogenetically diverse reductive dehalogenase-homologous genes in deep subseafloor sedimentary metagenomes.</title>
        <authorList>
            <person name="Kawai M."/>
            <person name="Futagami T."/>
            <person name="Toyoda A."/>
            <person name="Takaki Y."/>
            <person name="Nishi S."/>
            <person name="Hori S."/>
            <person name="Arai W."/>
            <person name="Tsubouchi T."/>
            <person name="Morono Y."/>
            <person name="Uchiyama I."/>
            <person name="Ito T."/>
            <person name="Fujiyama A."/>
            <person name="Inagaki F."/>
            <person name="Takami H."/>
        </authorList>
    </citation>
    <scope>NUCLEOTIDE SEQUENCE</scope>
    <source>
        <strain evidence="1">Expedition CK06-06</strain>
    </source>
</reference>
<feature type="non-terminal residue" evidence="1">
    <location>
        <position position="1"/>
    </location>
</feature>